<dbReference type="PROSITE" id="PS51194">
    <property type="entry name" value="HELICASE_CTER"/>
    <property type="match status" value="1"/>
</dbReference>
<dbReference type="Gene3D" id="3.40.50.300">
    <property type="entry name" value="P-loop containing nucleotide triphosphate hydrolases"/>
    <property type="match status" value="1"/>
</dbReference>
<evidence type="ECO:0000313" key="8">
    <source>
        <dbReference type="Proteomes" id="UP000008694"/>
    </source>
</evidence>
<dbReference type="eggNOG" id="KOG0334">
    <property type="taxonomic scope" value="Eukaryota"/>
</dbReference>
<keyword evidence="4" id="KW-0067">ATP-binding</keyword>
<dbReference type="Gramene" id="fgenesh1_pg.C_scaffold_3000862">
    <property type="protein sequence ID" value="fgenesh1_pg.C_scaffold_3000862"/>
    <property type="gene ID" value="fgenesh1_pg.C_scaffold_3000862"/>
</dbReference>
<evidence type="ECO:0000256" key="3">
    <source>
        <dbReference type="ARBA" id="ARBA00022806"/>
    </source>
</evidence>
<dbReference type="PANTHER" id="PTHR47959:SF1">
    <property type="entry name" value="ATP-DEPENDENT RNA HELICASE DBPA"/>
    <property type="match status" value="1"/>
</dbReference>
<feature type="compositionally biased region" description="Acidic residues" evidence="5">
    <location>
        <begin position="160"/>
        <end position="169"/>
    </location>
</feature>
<dbReference type="AlphaFoldDB" id="D7L8A5"/>
<feature type="compositionally biased region" description="Acidic residues" evidence="5">
    <location>
        <begin position="37"/>
        <end position="51"/>
    </location>
</feature>
<dbReference type="GO" id="GO:0016787">
    <property type="term" value="F:hydrolase activity"/>
    <property type="evidence" value="ECO:0007669"/>
    <property type="project" value="UniProtKB-KW"/>
</dbReference>
<name>D7L8A5_ARALL</name>
<gene>
    <name evidence="7" type="ORF">ARALYDRAFT_341099</name>
</gene>
<protein>
    <recommendedName>
        <fullName evidence="6">Helicase C-terminal domain-containing protein</fullName>
    </recommendedName>
</protein>
<reference evidence="8" key="1">
    <citation type="journal article" date="2011" name="Nat. Genet.">
        <title>The Arabidopsis lyrata genome sequence and the basis of rapid genome size change.</title>
        <authorList>
            <person name="Hu T.T."/>
            <person name="Pattyn P."/>
            <person name="Bakker E.G."/>
            <person name="Cao J."/>
            <person name="Cheng J.-F."/>
            <person name="Clark R.M."/>
            <person name="Fahlgren N."/>
            <person name="Fawcett J.A."/>
            <person name="Grimwood J."/>
            <person name="Gundlach H."/>
            <person name="Haberer G."/>
            <person name="Hollister J.D."/>
            <person name="Ossowski S."/>
            <person name="Ottilar R.P."/>
            <person name="Salamov A.A."/>
            <person name="Schneeberger K."/>
            <person name="Spannagl M."/>
            <person name="Wang X."/>
            <person name="Yang L."/>
            <person name="Nasrallah M.E."/>
            <person name="Bergelson J."/>
            <person name="Carrington J.C."/>
            <person name="Gaut B.S."/>
            <person name="Schmutz J."/>
            <person name="Mayer K.F.X."/>
            <person name="Van de Peer Y."/>
            <person name="Grigoriev I.V."/>
            <person name="Nordborg M."/>
            <person name="Weigel D."/>
            <person name="Guo Y.-L."/>
        </authorList>
    </citation>
    <scope>NUCLEOTIDE SEQUENCE [LARGE SCALE GENOMIC DNA]</scope>
    <source>
        <strain evidence="8">cv. MN47</strain>
    </source>
</reference>
<dbReference type="EMBL" id="GL348715">
    <property type="protein sequence ID" value="EFH61002.1"/>
    <property type="molecule type" value="Genomic_DNA"/>
</dbReference>
<keyword evidence="8" id="KW-1185">Reference proteome</keyword>
<keyword evidence="1" id="KW-0547">Nucleotide-binding</keyword>
<feature type="region of interest" description="Disordered" evidence="5">
    <location>
        <begin position="23"/>
        <end position="52"/>
    </location>
</feature>
<evidence type="ECO:0000259" key="6">
    <source>
        <dbReference type="PROSITE" id="PS51194"/>
    </source>
</evidence>
<dbReference type="InterPro" id="IPR027417">
    <property type="entry name" value="P-loop_NTPase"/>
</dbReference>
<proteinExistence type="predicted"/>
<evidence type="ECO:0000313" key="7">
    <source>
        <dbReference type="EMBL" id="EFH61002.1"/>
    </source>
</evidence>
<evidence type="ECO:0000256" key="1">
    <source>
        <dbReference type="ARBA" id="ARBA00022741"/>
    </source>
</evidence>
<dbReference type="HOGENOM" id="CLU_856177_0_0_1"/>
<accession>D7L8A5</accession>
<dbReference type="PANTHER" id="PTHR47959">
    <property type="entry name" value="ATP-DEPENDENT RNA HELICASE RHLE-RELATED"/>
    <property type="match status" value="1"/>
</dbReference>
<evidence type="ECO:0000256" key="2">
    <source>
        <dbReference type="ARBA" id="ARBA00022801"/>
    </source>
</evidence>
<dbReference type="InterPro" id="IPR050079">
    <property type="entry name" value="DEAD_box_RNA_helicase"/>
</dbReference>
<dbReference type="InterPro" id="IPR001650">
    <property type="entry name" value="Helicase_C-like"/>
</dbReference>
<keyword evidence="3" id="KW-0347">Helicase</keyword>
<dbReference type="Pfam" id="PF00271">
    <property type="entry name" value="Helicase_C"/>
    <property type="match status" value="1"/>
</dbReference>
<dbReference type="SUPFAM" id="SSF52540">
    <property type="entry name" value="P-loop containing nucleoside triphosphate hydrolases"/>
    <property type="match status" value="1"/>
</dbReference>
<feature type="region of interest" description="Disordered" evidence="5">
    <location>
        <begin position="145"/>
        <end position="170"/>
    </location>
</feature>
<dbReference type="STRING" id="81972.D7L8A5"/>
<feature type="domain" description="Helicase C-terminal" evidence="6">
    <location>
        <begin position="1"/>
        <end position="133"/>
    </location>
</feature>
<keyword evidence="2" id="KW-0378">Hydrolase</keyword>
<sequence>MTFVQMTFVQMTFVQEKEEAQIESKGPEAFKAWTLEGESDDEDKSDSDVDVNGDTKLENARCLDVKELELVVNFDAPNHYEDYVHRVGRTGRAGRKGCAVTFLSEDDAKYAPDLVKALELSEEPVPGESKTGGFKFNEEEDEVRKAAKKAQAKEYGFEEEKSDSEDENDVVTKAGGDISQQQITLAQIAAIAAPAKAPVTANQLLPNAVGLATEPVLTCNTTLQRFKLNTMKQSWKSMISHRMLSGKLPTKKRLNQYESRVELPLRRGKFYEAGRITGPGERKLYLFVEGPTEKSVKTAKAELKRVVEDVTNQAFSLPGGAQACL</sequence>
<dbReference type="GO" id="GO:0005524">
    <property type="term" value="F:ATP binding"/>
    <property type="evidence" value="ECO:0007669"/>
    <property type="project" value="UniProtKB-KW"/>
</dbReference>
<evidence type="ECO:0000256" key="4">
    <source>
        <dbReference type="ARBA" id="ARBA00022840"/>
    </source>
</evidence>
<evidence type="ECO:0000256" key="5">
    <source>
        <dbReference type="SAM" id="MobiDB-lite"/>
    </source>
</evidence>
<dbReference type="GO" id="GO:0003724">
    <property type="term" value="F:RNA helicase activity"/>
    <property type="evidence" value="ECO:0007669"/>
    <property type="project" value="TreeGrafter"/>
</dbReference>
<dbReference type="Proteomes" id="UP000008694">
    <property type="component" value="Unassembled WGS sequence"/>
</dbReference>
<dbReference type="CDD" id="cd18787">
    <property type="entry name" value="SF2_C_DEAD"/>
    <property type="match status" value="1"/>
</dbReference>
<dbReference type="GO" id="GO:0005829">
    <property type="term" value="C:cytosol"/>
    <property type="evidence" value="ECO:0007669"/>
    <property type="project" value="TreeGrafter"/>
</dbReference>
<organism evidence="8">
    <name type="scientific">Arabidopsis lyrata subsp. lyrata</name>
    <name type="common">Lyre-leaved rock-cress</name>
    <dbReference type="NCBI Taxonomy" id="81972"/>
    <lineage>
        <taxon>Eukaryota</taxon>
        <taxon>Viridiplantae</taxon>
        <taxon>Streptophyta</taxon>
        <taxon>Embryophyta</taxon>
        <taxon>Tracheophyta</taxon>
        <taxon>Spermatophyta</taxon>
        <taxon>Magnoliopsida</taxon>
        <taxon>eudicotyledons</taxon>
        <taxon>Gunneridae</taxon>
        <taxon>Pentapetalae</taxon>
        <taxon>rosids</taxon>
        <taxon>malvids</taxon>
        <taxon>Brassicales</taxon>
        <taxon>Brassicaceae</taxon>
        <taxon>Camelineae</taxon>
        <taxon>Arabidopsis</taxon>
    </lineage>
</organism>